<dbReference type="Pfam" id="PF00300">
    <property type="entry name" value="His_Phos_1"/>
    <property type="match status" value="1"/>
</dbReference>
<proteinExistence type="predicted"/>
<reference evidence="1" key="1">
    <citation type="submission" date="2021-01" db="EMBL/GenBank/DDBJ databases">
        <authorList>
            <person name="Corre E."/>
            <person name="Pelletier E."/>
            <person name="Niang G."/>
            <person name="Scheremetjew M."/>
            <person name="Finn R."/>
            <person name="Kale V."/>
            <person name="Holt S."/>
            <person name="Cochrane G."/>
            <person name="Meng A."/>
            <person name="Brown T."/>
            <person name="Cohen L."/>
        </authorList>
    </citation>
    <scope>NUCLEOTIDE SEQUENCE</scope>
    <source>
        <strain evidence="1">CCMP147</strain>
    </source>
</reference>
<dbReference type="GO" id="GO:0005829">
    <property type="term" value="C:cytosol"/>
    <property type="evidence" value="ECO:0007669"/>
    <property type="project" value="TreeGrafter"/>
</dbReference>
<dbReference type="InterPro" id="IPR050275">
    <property type="entry name" value="PGM_Phosphatase"/>
</dbReference>
<sequence length="264" mass="29951">MPSCEPELTPMLRPRTLYFIRHGEAYHNILEKKAKMKAREGAIAEGLAPDSEETLRRMEEARKGVLNDESLLDAPLSETGEKEAEDARRTLERLIKEEGLPPPTEVLVSPLERALQTANIIFPDHNNIHVREEVRERLTGKACDNAHSSAEIARRDSFKRFSMNRLLMKSLLRSLGSSKVGGFLKGELENKYQLRERTLKLFDLIAESDHEVLAVVTHKGFLRELERGPFGNTDATEFANCEVRVYRASFIVNVLDVENAERVA</sequence>
<dbReference type="EMBL" id="HBED01018034">
    <property type="protein sequence ID" value="CAD8308785.1"/>
    <property type="molecule type" value="Transcribed_RNA"/>
</dbReference>
<evidence type="ECO:0008006" key="2">
    <source>
        <dbReference type="Google" id="ProtNLM"/>
    </source>
</evidence>
<dbReference type="PANTHER" id="PTHR48100">
    <property type="entry name" value="BROAD-SPECIFICITY PHOSPHATASE YOR283W-RELATED"/>
    <property type="match status" value="1"/>
</dbReference>
<evidence type="ECO:0000313" key="1">
    <source>
        <dbReference type="EMBL" id="CAD8308785.1"/>
    </source>
</evidence>
<dbReference type="InterPro" id="IPR013078">
    <property type="entry name" value="His_Pase_superF_clade-1"/>
</dbReference>
<dbReference type="AlphaFoldDB" id="A0A7R9VY96"/>
<dbReference type="InterPro" id="IPR029033">
    <property type="entry name" value="His_PPase_superfam"/>
</dbReference>
<dbReference type="GO" id="GO:0016791">
    <property type="term" value="F:phosphatase activity"/>
    <property type="evidence" value="ECO:0007669"/>
    <property type="project" value="TreeGrafter"/>
</dbReference>
<accession>A0A7R9VY96</accession>
<protein>
    <recommendedName>
        <fullName evidence="2">Phosphoglycerate mutase-like protein</fullName>
    </recommendedName>
</protein>
<dbReference type="Gene3D" id="3.40.50.1240">
    <property type="entry name" value="Phosphoglycerate mutase-like"/>
    <property type="match status" value="1"/>
</dbReference>
<dbReference type="PANTHER" id="PTHR48100:SF44">
    <property type="entry name" value="PHOSPHATASE C1620.13-RELATED"/>
    <property type="match status" value="1"/>
</dbReference>
<name>A0A7R9VY96_9STRA</name>
<dbReference type="CDD" id="cd07067">
    <property type="entry name" value="HP_PGM_like"/>
    <property type="match status" value="1"/>
</dbReference>
<dbReference type="SMART" id="SM00855">
    <property type="entry name" value="PGAM"/>
    <property type="match status" value="1"/>
</dbReference>
<organism evidence="1">
    <name type="scientific">Pseudictyota dubia</name>
    <dbReference type="NCBI Taxonomy" id="2749911"/>
    <lineage>
        <taxon>Eukaryota</taxon>
        <taxon>Sar</taxon>
        <taxon>Stramenopiles</taxon>
        <taxon>Ochrophyta</taxon>
        <taxon>Bacillariophyta</taxon>
        <taxon>Mediophyceae</taxon>
        <taxon>Biddulphiophycidae</taxon>
        <taxon>Eupodiscales</taxon>
        <taxon>Odontellaceae</taxon>
        <taxon>Pseudictyota</taxon>
    </lineage>
</organism>
<dbReference type="SUPFAM" id="SSF53254">
    <property type="entry name" value="Phosphoglycerate mutase-like"/>
    <property type="match status" value="1"/>
</dbReference>
<gene>
    <name evidence="1" type="ORF">TDUB1175_LOCUS9019</name>
</gene>